<dbReference type="NCBIfam" id="TIGR01882">
    <property type="entry name" value="peptidase-T"/>
    <property type="match status" value="1"/>
</dbReference>
<evidence type="ECO:0000256" key="6">
    <source>
        <dbReference type="ARBA" id="ARBA00022670"/>
    </source>
</evidence>
<keyword evidence="4 11" id="KW-0031">Aminopeptidase</keyword>
<evidence type="ECO:0000256" key="11">
    <source>
        <dbReference type="HAMAP-Rule" id="MF_00550"/>
    </source>
</evidence>
<evidence type="ECO:0000256" key="12">
    <source>
        <dbReference type="PIRSR" id="PIRSR037215-1"/>
    </source>
</evidence>
<feature type="active site" evidence="11 12">
    <location>
        <position position="82"/>
    </location>
</feature>
<proteinExistence type="inferred from homology"/>
<evidence type="ECO:0000256" key="2">
    <source>
        <dbReference type="ARBA" id="ARBA00004496"/>
    </source>
</evidence>
<dbReference type="Gene3D" id="3.30.70.360">
    <property type="match status" value="1"/>
</dbReference>
<dbReference type="InterPro" id="IPR010161">
    <property type="entry name" value="Peptidase_M20B"/>
</dbReference>
<dbReference type="InterPro" id="IPR001261">
    <property type="entry name" value="ArgE/DapE_CS"/>
</dbReference>
<dbReference type="NCBIfam" id="NF003976">
    <property type="entry name" value="PRK05469.1"/>
    <property type="match status" value="1"/>
</dbReference>
<dbReference type="GO" id="GO:0006508">
    <property type="term" value="P:proteolysis"/>
    <property type="evidence" value="ECO:0007669"/>
    <property type="project" value="UniProtKB-UniRule"/>
</dbReference>
<dbReference type="HAMAP" id="MF_00550">
    <property type="entry name" value="Aminopeptidase_M20"/>
    <property type="match status" value="1"/>
</dbReference>
<dbReference type="InterPro" id="IPR011650">
    <property type="entry name" value="Peptidase_M20_dimer"/>
</dbReference>
<keyword evidence="8 11" id="KW-0378">Hydrolase</keyword>
<feature type="binding site" evidence="11 13">
    <location>
        <position position="80"/>
    </location>
    <ligand>
        <name>Zn(2+)</name>
        <dbReference type="ChEBI" id="CHEBI:29105"/>
        <label>1</label>
    </ligand>
</feature>
<dbReference type="InterPro" id="IPR036264">
    <property type="entry name" value="Bact_exopeptidase_dim_dom"/>
</dbReference>
<evidence type="ECO:0000256" key="7">
    <source>
        <dbReference type="ARBA" id="ARBA00022723"/>
    </source>
</evidence>
<feature type="binding site" evidence="11 13">
    <location>
        <position position="178"/>
    </location>
    <ligand>
        <name>Zn(2+)</name>
        <dbReference type="ChEBI" id="CHEBI:29105"/>
        <label>2</label>
    </ligand>
</feature>
<keyword evidence="10 11" id="KW-0482">Metalloprotease</keyword>
<dbReference type="STRING" id="53346.A5802_001180"/>
<dbReference type="Pfam" id="PF07687">
    <property type="entry name" value="M20_dimer"/>
    <property type="match status" value="1"/>
</dbReference>
<evidence type="ECO:0000256" key="4">
    <source>
        <dbReference type="ARBA" id="ARBA00022438"/>
    </source>
</evidence>
<dbReference type="SUPFAM" id="SSF55031">
    <property type="entry name" value="Bacterial exopeptidase dimerisation domain"/>
    <property type="match status" value="1"/>
</dbReference>
<comment type="caution">
    <text evidence="15">The sequence shown here is derived from an EMBL/GenBank/DDBJ whole genome shotgun (WGS) entry which is preliminary data.</text>
</comment>
<evidence type="ECO:0000256" key="5">
    <source>
        <dbReference type="ARBA" id="ARBA00022490"/>
    </source>
</evidence>
<evidence type="ECO:0000256" key="3">
    <source>
        <dbReference type="ARBA" id="ARBA00009692"/>
    </source>
</evidence>
<dbReference type="CDD" id="cd03892">
    <property type="entry name" value="M20_peptT"/>
    <property type="match status" value="1"/>
</dbReference>
<evidence type="ECO:0000313" key="16">
    <source>
        <dbReference type="Proteomes" id="UP000189299"/>
    </source>
</evidence>
<evidence type="ECO:0000256" key="9">
    <source>
        <dbReference type="ARBA" id="ARBA00022833"/>
    </source>
</evidence>
<dbReference type="RefSeq" id="WP_077151289.1">
    <property type="nucleotide sequence ID" value="NZ_CABMMO010000003.1"/>
</dbReference>
<feature type="active site" description="Proton acceptor" evidence="11 12">
    <location>
        <position position="177"/>
    </location>
</feature>
<gene>
    <name evidence="11" type="primary">pepT</name>
    <name evidence="15" type="ORF">BTN92_03645</name>
</gene>
<evidence type="ECO:0000256" key="8">
    <source>
        <dbReference type="ARBA" id="ARBA00022801"/>
    </source>
</evidence>
<feature type="binding site" evidence="11 13">
    <location>
        <position position="143"/>
    </location>
    <ligand>
        <name>Zn(2+)</name>
        <dbReference type="ChEBI" id="CHEBI:29105"/>
        <label>1</label>
    </ligand>
</feature>
<dbReference type="EMBL" id="MSTR01000003">
    <property type="protein sequence ID" value="ONN43944.1"/>
    <property type="molecule type" value="Genomic_DNA"/>
</dbReference>
<evidence type="ECO:0000256" key="13">
    <source>
        <dbReference type="PIRSR" id="PIRSR037215-2"/>
    </source>
</evidence>
<dbReference type="AlphaFoldDB" id="A0A1V2UKG0"/>
<dbReference type="PROSITE" id="PS00759">
    <property type="entry name" value="ARGE_DAPE_CPG2_2"/>
    <property type="match status" value="1"/>
</dbReference>
<dbReference type="PANTHER" id="PTHR42994">
    <property type="entry name" value="PEPTIDASE T"/>
    <property type="match status" value="1"/>
</dbReference>
<dbReference type="OrthoDB" id="9804934at2"/>
<evidence type="ECO:0000256" key="10">
    <source>
        <dbReference type="ARBA" id="ARBA00023049"/>
    </source>
</evidence>
<dbReference type="NCBIfam" id="NF009920">
    <property type="entry name" value="PRK13381.1"/>
    <property type="match status" value="1"/>
</dbReference>
<feature type="binding site" evidence="11 13">
    <location>
        <position position="143"/>
    </location>
    <ligand>
        <name>Zn(2+)</name>
        <dbReference type="ChEBI" id="CHEBI:29105"/>
        <label>2</label>
    </ligand>
</feature>
<dbReference type="EC" id="3.4.11.4" evidence="11"/>
<feature type="binding site" evidence="11 13">
    <location>
        <position position="382"/>
    </location>
    <ligand>
        <name>Zn(2+)</name>
        <dbReference type="ChEBI" id="CHEBI:29105"/>
        <label>2</label>
    </ligand>
</feature>
<organism evidence="15 16">
    <name type="scientific">Enterococcus mundtii</name>
    <dbReference type="NCBI Taxonomy" id="53346"/>
    <lineage>
        <taxon>Bacteria</taxon>
        <taxon>Bacillati</taxon>
        <taxon>Bacillota</taxon>
        <taxon>Bacilli</taxon>
        <taxon>Lactobacillales</taxon>
        <taxon>Enterococcaceae</taxon>
        <taxon>Enterococcus</taxon>
    </lineage>
</organism>
<dbReference type="GO" id="GO:0008270">
    <property type="term" value="F:zinc ion binding"/>
    <property type="evidence" value="ECO:0007669"/>
    <property type="project" value="UniProtKB-UniRule"/>
</dbReference>
<feature type="domain" description="Peptidase M20 dimerisation" evidence="14">
    <location>
        <begin position="209"/>
        <end position="309"/>
    </location>
</feature>
<comment type="subcellular location">
    <subcellularLocation>
        <location evidence="2 11">Cytoplasm</location>
    </subcellularLocation>
</comment>
<dbReference type="GO" id="GO:0043171">
    <property type="term" value="P:peptide catabolic process"/>
    <property type="evidence" value="ECO:0007669"/>
    <property type="project" value="UniProtKB-UniRule"/>
</dbReference>
<evidence type="ECO:0000259" key="14">
    <source>
        <dbReference type="Pfam" id="PF07687"/>
    </source>
</evidence>
<evidence type="ECO:0000313" key="15">
    <source>
        <dbReference type="EMBL" id="ONN43944.1"/>
    </source>
</evidence>
<keyword evidence="6 11" id="KW-0645">Protease</keyword>
<evidence type="ECO:0000256" key="1">
    <source>
        <dbReference type="ARBA" id="ARBA00000870"/>
    </source>
</evidence>
<comment type="function">
    <text evidence="11">Cleaves the N-terminal amino acid of tripeptides.</text>
</comment>
<name>A0A1V2UKG0_ENTMU</name>
<comment type="catalytic activity">
    <reaction evidence="1 11">
        <text>Release of the N-terminal residue from a tripeptide.</text>
        <dbReference type="EC" id="3.4.11.4"/>
    </reaction>
</comment>
<feature type="binding site" evidence="11 13">
    <location>
        <position position="200"/>
    </location>
    <ligand>
        <name>Zn(2+)</name>
        <dbReference type="ChEBI" id="CHEBI:29105"/>
        <label>1</label>
    </ligand>
</feature>
<dbReference type="SUPFAM" id="SSF53187">
    <property type="entry name" value="Zn-dependent exopeptidases"/>
    <property type="match status" value="1"/>
</dbReference>
<accession>A0A1V2UKG0</accession>
<reference evidence="15 16" key="1">
    <citation type="submission" date="2016-12" db="EMBL/GenBank/DDBJ databases">
        <authorList>
            <person name="Song W.-J."/>
            <person name="Kurnit D.M."/>
        </authorList>
    </citation>
    <scope>NUCLEOTIDE SEQUENCE [LARGE SCALE GENOMIC DNA]</scope>
    <source>
        <strain evidence="15 16">CGB1038-1_S1</strain>
    </source>
</reference>
<keyword evidence="5 11" id="KW-0963">Cytoplasm</keyword>
<dbReference type="PROSITE" id="PS00758">
    <property type="entry name" value="ARGE_DAPE_CPG2_1"/>
    <property type="match status" value="1"/>
</dbReference>
<dbReference type="Proteomes" id="UP000189299">
    <property type="component" value="Unassembled WGS sequence"/>
</dbReference>
<dbReference type="Gene3D" id="3.40.630.10">
    <property type="entry name" value="Zn peptidases"/>
    <property type="match status" value="1"/>
</dbReference>
<dbReference type="PANTHER" id="PTHR42994:SF1">
    <property type="entry name" value="PEPTIDASE T"/>
    <property type="match status" value="1"/>
</dbReference>
<dbReference type="PIRSF" id="PIRSF037215">
    <property type="entry name" value="Peptidase_M20B"/>
    <property type="match status" value="1"/>
</dbReference>
<dbReference type="GO" id="GO:0008237">
    <property type="term" value="F:metallopeptidase activity"/>
    <property type="evidence" value="ECO:0007669"/>
    <property type="project" value="UniProtKB-KW"/>
</dbReference>
<protein>
    <recommendedName>
        <fullName evidence="11">Peptidase T</fullName>
        <ecNumber evidence="11">3.4.11.4</ecNumber>
    </recommendedName>
    <alternativeName>
        <fullName evidence="11">Aminotripeptidase</fullName>
        <shortName evidence="11">Tripeptidase</shortName>
    </alternativeName>
    <alternativeName>
        <fullName evidence="11">Tripeptide aminopeptidase</fullName>
    </alternativeName>
</protein>
<comment type="similarity">
    <text evidence="3 11">Belongs to the peptidase M20B family.</text>
</comment>
<dbReference type="Pfam" id="PF01546">
    <property type="entry name" value="Peptidase_M20"/>
    <property type="match status" value="1"/>
</dbReference>
<sequence>MYENLLPRFLRYVKTETQSDPTSHTTPSTQTQVEFAQVLKKELEDLGLSDVTYNTENGFVIATLPSNIDHDVRSIGFIAHMDTADFNAVGVNPQIIENYDGESTIVLDKEGRFTLNVKDFPNLKNYDGHTLITTDGTTLLGADDKAGIAEIMTAMEILLKNPSIPHGEIKVAFGPDEEIGVGADKFDVEQFNVDFAYTIDGGPLGELQYETFSAAQANITIQGKNVHPGTAKNTMINALQLAIDFHNELPAGEVPEKTDGYEGFFHLMALNGSPEEAKMSYIIRDHKRESFEARKAMITSIQKKMNQRFDQERIQVEMYDQYYNMREIIEKDMSIVDLAEKAMIELDIKPVIEPVRGGTDGSKISYLGIPTPNLFAGGENMHGRFEFVSLQVMEKATDVIVKIAELNTQV</sequence>
<dbReference type="GO" id="GO:0005829">
    <property type="term" value="C:cytosol"/>
    <property type="evidence" value="ECO:0007669"/>
    <property type="project" value="TreeGrafter"/>
</dbReference>
<dbReference type="InterPro" id="IPR002933">
    <property type="entry name" value="Peptidase_M20"/>
</dbReference>
<dbReference type="FunFam" id="3.30.70.360:FF:000002">
    <property type="entry name" value="Peptidase T"/>
    <property type="match status" value="1"/>
</dbReference>
<keyword evidence="7 11" id="KW-0479">Metal-binding</keyword>
<comment type="cofactor">
    <cofactor evidence="11 13">
        <name>Zn(2+)</name>
        <dbReference type="ChEBI" id="CHEBI:29105"/>
    </cofactor>
    <text evidence="11 13">Binds 2 Zn(2+) ions per subunit.</text>
</comment>
<keyword evidence="9 11" id="KW-0862">Zinc</keyword>
<dbReference type="GO" id="GO:0045148">
    <property type="term" value="F:tripeptide aminopeptidase activity"/>
    <property type="evidence" value="ECO:0007669"/>
    <property type="project" value="UniProtKB-UniRule"/>
</dbReference>